<proteinExistence type="predicted"/>
<feature type="region of interest" description="Disordered" evidence="1">
    <location>
        <begin position="1"/>
        <end position="131"/>
    </location>
</feature>
<reference evidence="2 3" key="1">
    <citation type="submission" date="2019-03" db="EMBL/GenBank/DDBJ databases">
        <title>Single cell metagenomics reveals metabolic interactions within the superorganism composed of flagellate Streblomastix strix and complex community of Bacteroidetes bacteria on its surface.</title>
        <authorList>
            <person name="Treitli S.C."/>
            <person name="Kolisko M."/>
            <person name="Husnik F."/>
            <person name="Keeling P."/>
            <person name="Hampl V."/>
        </authorList>
    </citation>
    <scope>NUCLEOTIDE SEQUENCE [LARGE SCALE GENOMIC DNA]</scope>
    <source>
        <strain evidence="2">ST1C</strain>
    </source>
</reference>
<protein>
    <submittedName>
        <fullName evidence="2">Uncharacterized protein</fullName>
    </submittedName>
</protein>
<feature type="non-terminal residue" evidence="2">
    <location>
        <position position="1"/>
    </location>
</feature>
<organism evidence="2 3">
    <name type="scientific">Streblomastix strix</name>
    <dbReference type="NCBI Taxonomy" id="222440"/>
    <lineage>
        <taxon>Eukaryota</taxon>
        <taxon>Metamonada</taxon>
        <taxon>Preaxostyla</taxon>
        <taxon>Oxymonadida</taxon>
        <taxon>Streblomastigidae</taxon>
        <taxon>Streblomastix</taxon>
    </lineage>
</organism>
<accession>A0A5J4U5Z8</accession>
<feature type="compositionally biased region" description="Basic and acidic residues" evidence="1">
    <location>
        <begin position="360"/>
        <end position="374"/>
    </location>
</feature>
<name>A0A5J4U5Z8_9EUKA</name>
<dbReference type="AlphaFoldDB" id="A0A5J4U5Z8"/>
<evidence type="ECO:0000313" key="3">
    <source>
        <dbReference type="Proteomes" id="UP000324800"/>
    </source>
</evidence>
<dbReference type="Proteomes" id="UP000324800">
    <property type="component" value="Unassembled WGS sequence"/>
</dbReference>
<dbReference type="EMBL" id="SNRW01020294">
    <property type="protein sequence ID" value="KAA6365603.1"/>
    <property type="molecule type" value="Genomic_DNA"/>
</dbReference>
<feature type="region of interest" description="Disordered" evidence="1">
    <location>
        <begin position="442"/>
        <end position="463"/>
    </location>
</feature>
<dbReference type="InterPro" id="IPR016024">
    <property type="entry name" value="ARM-type_fold"/>
</dbReference>
<sequence length="688" mass="82091">DKNAANLRKQEEDRKKEDDLNKKHWPRFIKNPAKFDRIRGLIEADEKDEMKKEDKKAQEVRKEEIERKKREDDDKRAWKDFQDKEEKKREQKEKEAKERELKKKQEEEQKRLEEEQKKIKDAEDEHERKRRPVERRQMLYEDELSFYVRKPLSEMMREQLRLALPALRSEDQRLVKLRVDYCRKRLAYIEERLKDIKHDELIAQVKAEEAKTTFQKDDIIEREKKNIRDQRKSLDLKLSSLRKIPYRKYYDRDMNEKFGPKEKDTVFLLTPSTGEKEAKETGMPTDYDKNIVLLNDDKLRKVQTEEEEALEKERKGTIQKMFRNQFIKVANAQRNVNVMQTMMEVQRLKNMETQKALQMKAEKEKMKKEQKEDWFNTEVESDDEQQDQNKPKAVLSEGQGEVQNLESVMQAANNEIKNKPKQNIESEDKQIWDVLEEGSDELDRKRAEKEKLAEEEKQKRMGRYDPSALQPQRRFRFVLPWEEPTVPPRPYPIEHSQLDDIKPTSAEYKYMFDDTVVISSDLVVDADLQYKQPHKVKAITVDAELRQAVNQYKDALKKKDYKELNKVDDAFTNIFTNRAVVSKVPFLFDEELVQLLMSIITEKPQGVQLRYIYSLTLLSRKPQNHPAFIKYKAVDMILYLIKHYQQAGVATLAVAEAIAFLSVNDTIRPQFIEGKAFDFMMYVLRNFS</sequence>
<evidence type="ECO:0000256" key="1">
    <source>
        <dbReference type="SAM" id="MobiDB-lite"/>
    </source>
</evidence>
<feature type="compositionally biased region" description="Basic and acidic residues" evidence="1">
    <location>
        <begin position="33"/>
        <end position="127"/>
    </location>
</feature>
<feature type="compositionally biased region" description="Basic and acidic residues" evidence="1">
    <location>
        <begin position="1"/>
        <end position="22"/>
    </location>
</feature>
<comment type="caution">
    <text evidence="2">The sequence shown here is derived from an EMBL/GenBank/DDBJ whole genome shotgun (WGS) entry which is preliminary data.</text>
</comment>
<feature type="non-terminal residue" evidence="2">
    <location>
        <position position="688"/>
    </location>
</feature>
<gene>
    <name evidence="2" type="ORF">EZS28_038870</name>
</gene>
<evidence type="ECO:0000313" key="2">
    <source>
        <dbReference type="EMBL" id="KAA6365603.1"/>
    </source>
</evidence>
<feature type="region of interest" description="Disordered" evidence="1">
    <location>
        <begin position="359"/>
        <end position="396"/>
    </location>
</feature>
<dbReference type="SUPFAM" id="SSF48371">
    <property type="entry name" value="ARM repeat"/>
    <property type="match status" value="1"/>
</dbReference>